<proteinExistence type="predicted"/>
<dbReference type="RefSeq" id="WP_073123879.1">
    <property type="nucleotide sequence ID" value="NZ_FRAA01000006.1"/>
</dbReference>
<dbReference type="PANTHER" id="PTHR11851">
    <property type="entry name" value="METALLOPROTEASE"/>
    <property type="match status" value="1"/>
</dbReference>
<evidence type="ECO:0000313" key="3">
    <source>
        <dbReference type="EMBL" id="SHK59518.1"/>
    </source>
</evidence>
<feature type="domain" description="Peptidase M16 N-terminal" evidence="1">
    <location>
        <begin position="44"/>
        <end position="143"/>
    </location>
</feature>
<keyword evidence="4" id="KW-1185">Reference proteome</keyword>
<feature type="domain" description="Peptidase M16 C-terminal" evidence="2">
    <location>
        <begin position="182"/>
        <end position="352"/>
    </location>
</feature>
<dbReference type="InterPro" id="IPR007863">
    <property type="entry name" value="Peptidase_M16_C"/>
</dbReference>
<dbReference type="AlphaFoldDB" id="A0A1M6TRP8"/>
<accession>A0A1M6TRP8</accession>
<dbReference type="Proteomes" id="UP000184474">
    <property type="component" value="Unassembled WGS sequence"/>
</dbReference>
<sequence length="422" mass="48124">MLDRSIAPQAGEIRYSPIQEAEESRLKNNIPLFTINAGLQPVFKLELQVLAGIWYEPKQAISWLTAKMLLEGTKTRSGRDISSSFDRLGAFIEVSAGFDDISIAVFGVTKTFDEVVALLMEVLYESVFPQESIDRLKSLRKDQLRLNDQKNDMYASKKMREVLYGLDYPYGRALQMEQIDALTREDVVDYYENYLFNQPRIYLSGQIDSSMLAAVKANFSNIKTLDRGELRYERKSTQHDCYVERPDSLQTSIRLAWDIPNKGTEGYFDYLLANTFLGGYFGSRLMKNIREEKGYTYGISSYPIHLDHGSFGVISTDVKAEHAQDTLDEIKKEIDALQQHGVSDEEIEAVSNYLAGTFLAGINTPFQLMKMFQKVSDFGLGYDYYESYFEALKAIQSEDIRAAVGRYFDMDKVYTAIVGLKK</sequence>
<organism evidence="3 4">
    <name type="scientific">Reichenbachiella agariperforans</name>
    <dbReference type="NCBI Taxonomy" id="156994"/>
    <lineage>
        <taxon>Bacteria</taxon>
        <taxon>Pseudomonadati</taxon>
        <taxon>Bacteroidota</taxon>
        <taxon>Cytophagia</taxon>
        <taxon>Cytophagales</taxon>
        <taxon>Reichenbachiellaceae</taxon>
        <taxon>Reichenbachiella</taxon>
    </lineage>
</organism>
<dbReference type="PANTHER" id="PTHR11851:SF224">
    <property type="entry name" value="PROCESSING PROTEASE"/>
    <property type="match status" value="1"/>
</dbReference>
<dbReference type="InterPro" id="IPR011765">
    <property type="entry name" value="Pept_M16_N"/>
</dbReference>
<dbReference type="STRING" id="156994.SAMN04488028_106150"/>
<dbReference type="InterPro" id="IPR050361">
    <property type="entry name" value="MPP/UQCRC_Complex"/>
</dbReference>
<dbReference type="InterPro" id="IPR011249">
    <property type="entry name" value="Metalloenz_LuxS/M16"/>
</dbReference>
<dbReference type="Pfam" id="PF05193">
    <property type="entry name" value="Peptidase_M16_C"/>
    <property type="match status" value="1"/>
</dbReference>
<evidence type="ECO:0000259" key="1">
    <source>
        <dbReference type="Pfam" id="PF00675"/>
    </source>
</evidence>
<dbReference type="SUPFAM" id="SSF63411">
    <property type="entry name" value="LuxS/MPP-like metallohydrolase"/>
    <property type="match status" value="2"/>
</dbReference>
<gene>
    <name evidence="3" type="ORF">SAMN04488028_106150</name>
</gene>
<evidence type="ECO:0000313" key="4">
    <source>
        <dbReference type="Proteomes" id="UP000184474"/>
    </source>
</evidence>
<reference evidence="4" key="1">
    <citation type="submission" date="2016-11" db="EMBL/GenBank/DDBJ databases">
        <authorList>
            <person name="Varghese N."/>
            <person name="Submissions S."/>
        </authorList>
    </citation>
    <scope>NUCLEOTIDE SEQUENCE [LARGE SCALE GENOMIC DNA]</scope>
    <source>
        <strain evidence="4">DSM 26134</strain>
    </source>
</reference>
<dbReference type="EMBL" id="FRAA01000006">
    <property type="protein sequence ID" value="SHK59518.1"/>
    <property type="molecule type" value="Genomic_DNA"/>
</dbReference>
<protein>
    <submittedName>
        <fullName evidence="3">Predicted Zn-dependent peptidase</fullName>
    </submittedName>
</protein>
<dbReference type="Pfam" id="PF00675">
    <property type="entry name" value="Peptidase_M16"/>
    <property type="match status" value="1"/>
</dbReference>
<name>A0A1M6TRP8_REIAG</name>
<dbReference type="Gene3D" id="3.30.830.10">
    <property type="entry name" value="Metalloenzyme, LuxS/M16 peptidase-like"/>
    <property type="match status" value="2"/>
</dbReference>
<dbReference type="GO" id="GO:0046872">
    <property type="term" value="F:metal ion binding"/>
    <property type="evidence" value="ECO:0007669"/>
    <property type="project" value="InterPro"/>
</dbReference>
<evidence type="ECO:0000259" key="2">
    <source>
        <dbReference type="Pfam" id="PF05193"/>
    </source>
</evidence>